<feature type="signal peptide" evidence="1">
    <location>
        <begin position="1"/>
        <end position="23"/>
    </location>
</feature>
<dbReference type="EMBL" id="SNYV01000013">
    <property type="protein sequence ID" value="TDQ77905.1"/>
    <property type="molecule type" value="Genomic_DNA"/>
</dbReference>
<dbReference type="Proteomes" id="UP000295292">
    <property type="component" value="Unassembled WGS sequence"/>
</dbReference>
<feature type="chain" id="PRO_5020433335" evidence="1">
    <location>
        <begin position="24"/>
        <end position="306"/>
    </location>
</feature>
<dbReference type="OrthoDB" id="9815205at2"/>
<dbReference type="AlphaFoldDB" id="A0A4R6WNV9"/>
<evidence type="ECO:0000259" key="2">
    <source>
        <dbReference type="PROSITE" id="PS51352"/>
    </source>
</evidence>
<protein>
    <submittedName>
        <fullName evidence="3">Peroxiredoxin</fullName>
    </submittedName>
</protein>
<accession>A0A4R6WNV9</accession>
<dbReference type="CDD" id="cd02966">
    <property type="entry name" value="TlpA_like_family"/>
    <property type="match status" value="1"/>
</dbReference>
<gene>
    <name evidence="3" type="ORF">CLV99_1876</name>
</gene>
<dbReference type="PANTHER" id="PTHR42852">
    <property type="entry name" value="THIOL:DISULFIDE INTERCHANGE PROTEIN DSBE"/>
    <property type="match status" value="1"/>
</dbReference>
<evidence type="ECO:0000313" key="4">
    <source>
        <dbReference type="Proteomes" id="UP000295292"/>
    </source>
</evidence>
<dbReference type="PROSITE" id="PS51352">
    <property type="entry name" value="THIOREDOXIN_2"/>
    <property type="match status" value="1"/>
</dbReference>
<organism evidence="3 4">
    <name type="scientific">Sphingobacterium yanglingense</name>
    <dbReference type="NCBI Taxonomy" id="1437280"/>
    <lineage>
        <taxon>Bacteria</taxon>
        <taxon>Pseudomonadati</taxon>
        <taxon>Bacteroidota</taxon>
        <taxon>Sphingobacteriia</taxon>
        <taxon>Sphingobacteriales</taxon>
        <taxon>Sphingobacteriaceae</taxon>
        <taxon>Sphingobacterium</taxon>
    </lineage>
</organism>
<name>A0A4R6WNV9_9SPHI</name>
<keyword evidence="4" id="KW-1185">Reference proteome</keyword>
<dbReference type="SUPFAM" id="SSF52833">
    <property type="entry name" value="Thioredoxin-like"/>
    <property type="match status" value="1"/>
</dbReference>
<feature type="domain" description="Thioredoxin" evidence="2">
    <location>
        <begin position="163"/>
        <end position="305"/>
    </location>
</feature>
<dbReference type="InterPro" id="IPR036249">
    <property type="entry name" value="Thioredoxin-like_sf"/>
</dbReference>
<reference evidence="3 4" key="1">
    <citation type="submission" date="2019-03" db="EMBL/GenBank/DDBJ databases">
        <title>Genomic Encyclopedia of Archaeal and Bacterial Type Strains, Phase II (KMG-II): from individual species to whole genera.</title>
        <authorList>
            <person name="Goeker M."/>
        </authorList>
    </citation>
    <scope>NUCLEOTIDE SEQUENCE [LARGE SCALE GENOMIC DNA]</scope>
    <source>
        <strain evidence="3 4">DSM 28353</strain>
    </source>
</reference>
<dbReference type="GO" id="GO:0016491">
    <property type="term" value="F:oxidoreductase activity"/>
    <property type="evidence" value="ECO:0007669"/>
    <property type="project" value="InterPro"/>
</dbReference>
<dbReference type="PANTHER" id="PTHR42852:SF13">
    <property type="entry name" value="PROTEIN DIPZ"/>
    <property type="match status" value="1"/>
</dbReference>
<dbReference type="InterPro" id="IPR000866">
    <property type="entry name" value="AhpC/TSA"/>
</dbReference>
<dbReference type="RefSeq" id="WP_133584175.1">
    <property type="nucleotide sequence ID" value="NZ_SNYV01000013.1"/>
</dbReference>
<dbReference type="Gene3D" id="3.40.30.10">
    <property type="entry name" value="Glutaredoxin"/>
    <property type="match status" value="1"/>
</dbReference>
<dbReference type="InterPro" id="IPR050553">
    <property type="entry name" value="Thioredoxin_ResA/DsbE_sf"/>
</dbReference>
<dbReference type="GO" id="GO:0016209">
    <property type="term" value="F:antioxidant activity"/>
    <property type="evidence" value="ECO:0007669"/>
    <property type="project" value="InterPro"/>
</dbReference>
<dbReference type="Pfam" id="PF00578">
    <property type="entry name" value="AhpC-TSA"/>
    <property type="match status" value="1"/>
</dbReference>
<dbReference type="InterPro" id="IPR013766">
    <property type="entry name" value="Thioredoxin_domain"/>
</dbReference>
<evidence type="ECO:0000313" key="3">
    <source>
        <dbReference type="EMBL" id="TDQ77905.1"/>
    </source>
</evidence>
<evidence type="ECO:0000256" key="1">
    <source>
        <dbReference type="SAM" id="SignalP"/>
    </source>
</evidence>
<comment type="caution">
    <text evidence="3">The sequence shown here is derived from an EMBL/GenBank/DDBJ whole genome shotgun (WGS) entry which is preliminary data.</text>
</comment>
<sequence length="306" mass="34312">MKKITKILVGACVAVLTHSHVVAQNANFVKIDSTSTSFKDPKAIAERKAKALEGLTKLVDATPEFKKAMNEAAADRDFKVETDLYYTAEFIEIPFEQYRKIVFDPSGEWTTDSYGNIAYTKKIAVLRRSTPEEQQERIQSLKGYFTPKTGTPMSDNNKAIESKLVGKLAPDFTVTTLDGKKLTMSSLKGKVVVLNFWFTSCRPCVEEMPDLNKIVAKYADNKDVVFLAPEIIANTTKQDVEKFLKRQPFNYQIGLGGKEASLLYEAKTAPANFVIDKEGVIRMGWVGLNPYELQEMGKMIPELLKK</sequence>
<keyword evidence="1" id="KW-0732">Signal</keyword>
<proteinExistence type="predicted"/>